<proteinExistence type="inferred from homology"/>
<comment type="catalytic activity">
    <reaction evidence="1 6">
        <text>a uridine in RNA = a pseudouridine in RNA</text>
        <dbReference type="Rhea" id="RHEA:48348"/>
        <dbReference type="Rhea" id="RHEA-COMP:12068"/>
        <dbReference type="Rhea" id="RHEA-COMP:12069"/>
        <dbReference type="ChEBI" id="CHEBI:65314"/>
        <dbReference type="ChEBI" id="CHEBI:65315"/>
    </reaction>
</comment>
<dbReference type="InterPro" id="IPR036986">
    <property type="entry name" value="S4_RNA-bd_sf"/>
</dbReference>
<protein>
    <recommendedName>
        <fullName evidence="6">Pseudouridine synthase</fullName>
        <ecNumber evidence="6">5.4.99.-</ecNumber>
    </recommendedName>
</protein>
<dbReference type="RefSeq" id="WP_154440835.1">
    <property type="nucleotide sequence ID" value="NZ_JAHLPJ010000001.1"/>
</dbReference>
<evidence type="ECO:0000259" key="7">
    <source>
        <dbReference type="SMART" id="SM00363"/>
    </source>
</evidence>
<dbReference type="SUPFAM" id="SSF55174">
    <property type="entry name" value="Alpha-L RNA-binding motif"/>
    <property type="match status" value="1"/>
</dbReference>
<feature type="domain" description="RNA-binding S4" evidence="7">
    <location>
        <begin position="13"/>
        <end position="77"/>
    </location>
</feature>
<evidence type="ECO:0000256" key="1">
    <source>
        <dbReference type="ARBA" id="ARBA00000073"/>
    </source>
</evidence>
<organism evidence="8 9">
    <name type="scientific">Tissierella pigra</name>
    <dbReference type="NCBI Taxonomy" id="2607614"/>
    <lineage>
        <taxon>Bacteria</taxon>
        <taxon>Bacillati</taxon>
        <taxon>Bacillota</taxon>
        <taxon>Tissierellia</taxon>
        <taxon>Tissierellales</taxon>
        <taxon>Tissierellaceae</taxon>
        <taxon>Tissierella</taxon>
    </lineage>
</organism>
<dbReference type="CDD" id="cd02869">
    <property type="entry name" value="PseudoU_synth_RluA_like"/>
    <property type="match status" value="1"/>
</dbReference>
<dbReference type="InterPro" id="IPR002942">
    <property type="entry name" value="S4_RNA-bd"/>
</dbReference>
<comment type="function">
    <text evidence="6">Responsible for synthesis of pseudouridine from uracil.</text>
</comment>
<dbReference type="InterPro" id="IPR050188">
    <property type="entry name" value="RluA_PseudoU_synthase"/>
</dbReference>
<dbReference type="EMBL" id="VUNQ01000026">
    <property type="protein sequence ID" value="MSU02186.1"/>
    <property type="molecule type" value="Genomic_DNA"/>
</dbReference>
<evidence type="ECO:0000256" key="2">
    <source>
        <dbReference type="ARBA" id="ARBA00010876"/>
    </source>
</evidence>
<keyword evidence="5" id="KW-0694">RNA-binding</keyword>
<evidence type="ECO:0000256" key="3">
    <source>
        <dbReference type="ARBA" id="ARBA00023235"/>
    </source>
</evidence>
<dbReference type="Pfam" id="PF00849">
    <property type="entry name" value="PseudoU_synth_2"/>
    <property type="match status" value="1"/>
</dbReference>
<dbReference type="GO" id="GO:0003723">
    <property type="term" value="F:RNA binding"/>
    <property type="evidence" value="ECO:0007669"/>
    <property type="project" value="UniProtKB-KW"/>
</dbReference>
<feature type="active site" evidence="4">
    <location>
        <position position="146"/>
    </location>
</feature>
<dbReference type="SMART" id="SM00363">
    <property type="entry name" value="S4"/>
    <property type="match status" value="1"/>
</dbReference>
<evidence type="ECO:0000313" key="8">
    <source>
        <dbReference type="EMBL" id="MSU02186.1"/>
    </source>
</evidence>
<dbReference type="PANTHER" id="PTHR21600:SF83">
    <property type="entry name" value="PSEUDOURIDYLATE SYNTHASE RPUSD4, MITOCHONDRIAL"/>
    <property type="match status" value="1"/>
</dbReference>
<reference evidence="8 9" key="1">
    <citation type="submission" date="2019-09" db="EMBL/GenBank/DDBJ databases">
        <title>In-depth cultivation of the pig gut microbiome towards novel bacterial diversity and tailored functional studies.</title>
        <authorList>
            <person name="Wylensek D."/>
            <person name="Hitch T.C.A."/>
            <person name="Clavel T."/>
        </authorList>
    </citation>
    <scope>NUCLEOTIDE SEQUENCE [LARGE SCALE GENOMIC DNA]</scope>
    <source>
        <strain evidence="8 9">WCA3-693-APC-4?</strain>
    </source>
</reference>
<dbReference type="InterPro" id="IPR006225">
    <property type="entry name" value="PsdUridine_synth_RluC/D"/>
</dbReference>
<dbReference type="PROSITE" id="PS50889">
    <property type="entry name" value="S4"/>
    <property type="match status" value="1"/>
</dbReference>
<name>A0A6N7XKS8_9FIRM</name>
<dbReference type="Proteomes" id="UP000469523">
    <property type="component" value="Unassembled WGS sequence"/>
</dbReference>
<keyword evidence="9" id="KW-1185">Reference proteome</keyword>
<dbReference type="Gene3D" id="3.10.290.10">
    <property type="entry name" value="RNA-binding S4 domain"/>
    <property type="match status" value="1"/>
</dbReference>
<dbReference type="InterPro" id="IPR006224">
    <property type="entry name" value="PsdUridine_synth_RluA-like_CS"/>
</dbReference>
<dbReference type="InterPro" id="IPR020103">
    <property type="entry name" value="PsdUridine_synth_cat_dom_sf"/>
</dbReference>
<dbReference type="GO" id="GO:0120159">
    <property type="term" value="F:rRNA pseudouridine synthase activity"/>
    <property type="evidence" value="ECO:0007669"/>
    <property type="project" value="UniProtKB-ARBA"/>
</dbReference>
<sequence>MREIIIDKNENEQRLDRFLKKYLAEAPQGFVYKMIRKKNVKLNGAKVQPETTIYEGDKIQLYLSDETIDKFIAKKEEVKSKIIPNIIYEDNNIILINKPIGILSHGASKEFEENIVDSMVSYLIQKGDFVPRIQKTFTPSICNRLDRNTSGIIIGAKNYESLKIINEAIKKGKIRRFYKTIVKGNIKKEFTAEAYLSKDEERNRVTIYKDDLEGTKKIETIIKPLKNKKGYSLLEIELITGRTHQIRGHLSSLGYPVIGDRKYGDGNINKEFKEKYSLENQWLHGYKVEFNGLSDELQYLNSKIFISEVGGKVGEIEKDLFE</sequence>
<dbReference type="Gene3D" id="3.30.2350.10">
    <property type="entry name" value="Pseudouridine synthase"/>
    <property type="match status" value="1"/>
</dbReference>
<dbReference type="EC" id="5.4.99.-" evidence="6"/>
<keyword evidence="3 6" id="KW-0413">Isomerase</keyword>
<evidence type="ECO:0000256" key="5">
    <source>
        <dbReference type="PROSITE-ProRule" id="PRU00182"/>
    </source>
</evidence>
<comment type="similarity">
    <text evidence="2 6">Belongs to the pseudouridine synthase RluA family.</text>
</comment>
<dbReference type="CDD" id="cd00165">
    <property type="entry name" value="S4"/>
    <property type="match status" value="1"/>
</dbReference>
<evidence type="ECO:0000256" key="4">
    <source>
        <dbReference type="PIRSR" id="PIRSR606225-1"/>
    </source>
</evidence>
<accession>A0A6N7XKS8</accession>
<evidence type="ECO:0000313" key="9">
    <source>
        <dbReference type="Proteomes" id="UP000469523"/>
    </source>
</evidence>
<gene>
    <name evidence="8" type="ORF">FYJ83_11955</name>
</gene>
<dbReference type="PROSITE" id="PS01129">
    <property type="entry name" value="PSI_RLU"/>
    <property type="match status" value="1"/>
</dbReference>
<dbReference type="InterPro" id="IPR006145">
    <property type="entry name" value="PsdUridine_synth_RsuA/RluA"/>
</dbReference>
<dbReference type="NCBIfam" id="TIGR00005">
    <property type="entry name" value="rluA_subfam"/>
    <property type="match status" value="1"/>
</dbReference>
<dbReference type="SUPFAM" id="SSF55120">
    <property type="entry name" value="Pseudouridine synthase"/>
    <property type="match status" value="1"/>
</dbReference>
<dbReference type="PANTHER" id="PTHR21600">
    <property type="entry name" value="MITOCHONDRIAL RNA PSEUDOURIDINE SYNTHASE"/>
    <property type="match status" value="1"/>
</dbReference>
<evidence type="ECO:0000256" key="6">
    <source>
        <dbReference type="RuleBase" id="RU362028"/>
    </source>
</evidence>
<dbReference type="AlphaFoldDB" id="A0A6N7XKS8"/>
<comment type="caution">
    <text evidence="8">The sequence shown here is derived from an EMBL/GenBank/DDBJ whole genome shotgun (WGS) entry which is preliminary data.</text>
</comment>
<dbReference type="GO" id="GO:0000455">
    <property type="term" value="P:enzyme-directed rRNA pseudouridine synthesis"/>
    <property type="evidence" value="ECO:0007669"/>
    <property type="project" value="UniProtKB-ARBA"/>
</dbReference>